<keyword evidence="5" id="KW-1185">Reference proteome</keyword>
<evidence type="ECO:0000313" key="4">
    <source>
        <dbReference type="EMBL" id="WXB14891.1"/>
    </source>
</evidence>
<feature type="domain" description="Methyltransferase type 11" evidence="3">
    <location>
        <begin position="95"/>
        <end position="194"/>
    </location>
</feature>
<dbReference type="PANTHER" id="PTHR44068:SF11">
    <property type="entry name" value="GERANYL DIPHOSPHATE 2-C-METHYLTRANSFERASE"/>
    <property type="match status" value="1"/>
</dbReference>
<dbReference type="EMBL" id="CP089984">
    <property type="protein sequence ID" value="WXB14891.1"/>
    <property type="molecule type" value="Genomic_DNA"/>
</dbReference>
<keyword evidence="1" id="KW-0808">Transferase</keyword>
<proteinExistence type="predicted"/>
<accession>A0ABZ2M0M1</accession>
<gene>
    <name evidence="4" type="ORF">LZC94_44615</name>
</gene>
<keyword evidence="4" id="KW-0489">Methyltransferase</keyword>
<evidence type="ECO:0000256" key="1">
    <source>
        <dbReference type="ARBA" id="ARBA00022679"/>
    </source>
</evidence>
<keyword evidence="2" id="KW-0472">Membrane</keyword>
<dbReference type="GO" id="GO:0032259">
    <property type="term" value="P:methylation"/>
    <property type="evidence" value="ECO:0007669"/>
    <property type="project" value="UniProtKB-KW"/>
</dbReference>
<evidence type="ECO:0000259" key="3">
    <source>
        <dbReference type="Pfam" id="PF08241"/>
    </source>
</evidence>
<dbReference type="InterPro" id="IPR050447">
    <property type="entry name" value="Erg6_SMT_methyltransf"/>
</dbReference>
<keyword evidence="2" id="KW-0812">Transmembrane</keyword>
<dbReference type="Proteomes" id="UP001370348">
    <property type="component" value="Chromosome"/>
</dbReference>
<feature type="transmembrane region" description="Helical" evidence="2">
    <location>
        <begin position="12"/>
        <end position="30"/>
    </location>
</feature>
<dbReference type="GO" id="GO:0008168">
    <property type="term" value="F:methyltransferase activity"/>
    <property type="evidence" value="ECO:0007669"/>
    <property type="project" value="UniProtKB-KW"/>
</dbReference>
<dbReference type="CDD" id="cd02440">
    <property type="entry name" value="AdoMet_MTases"/>
    <property type="match status" value="1"/>
</dbReference>
<organism evidence="4 5">
    <name type="scientific">Pendulispora albinea</name>
    <dbReference type="NCBI Taxonomy" id="2741071"/>
    <lineage>
        <taxon>Bacteria</taxon>
        <taxon>Pseudomonadati</taxon>
        <taxon>Myxococcota</taxon>
        <taxon>Myxococcia</taxon>
        <taxon>Myxococcales</taxon>
        <taxon>Sorangiineae</taxon>
        <taxon>Pendulisporaceae</taxon>
        <taxon>Pendulispora</taxon>
    </lineage>
</organism>
<name>A0ABZ2M0M1_9BACT</name>
<sequence>MLPAKMKTRLHDWVTAAAGITALAGLGALVLRQRTAAAICASACLATILAARWSSQRTPSPMPYTLRWVLYLPRWPLSVGRLREALGVRPGERVLELGPGVGIYSLPMASTLVPGGSLEVLDIQSEMLATLRYRAERAGIGNIVTTQGDAQHLPYPDAAFDAAYVIGVLGELPDPEAALNELRRVLKPNGRLVVGEALVVDPDGVRLAPLCDMAARAGFVFERKLGLRAAYFAAFSSPSTASTPSPPA</sequence>
<evidence type="ECO:0000313" key="5">
    <source>
        <dbReference type="Proteomes" id="UP001370348"/>
    </source>
</evidence>
<dbReference type="Pfam" id="PF08241">
    <property type="entry name" value="Methyltransf_11"/>
    <property type="match status" value="1"/>
</dbReference>
<dbReference type="InterPro" id="IPR013216">
    <property type="entry name" value="Methyltransf_11"/>
</dbReference>
<dbReference type="Gene3D" id="3.40.50.150">
    <property type="entry name" value="Vaccinia Virus protein VP39"/>
    <property type="match status" value="1"/>
</dbReference>
<dbReference type="InterPro" id="IPR029063">
    <property type="entry name" value="SAM-dependent_MTases_sf"/>
</dbReference>
<protein>
    <submittedName>
        <fullName evidence="4">Methyltransferase domain-containing protein</fullName>
    </submittedName>
</protein>
<keyword evidence="2" id="KW-1133">Transmembrane helix</keyword>
<dbReference type="PANTHER" id="PTHR44068">
    <property type="entry name" value="ZGC:194242"/>
    <property type="match status" value="1"/>
</dbReference>
<dbReference type="SUPFAM" id="SSF53335">
    <property type="entry name" value="S-adenosyl-L-methionine-dependent methyltransferases"/>
    <property type="match status" value="1"/>
</dbReference>
<reference evidence="4 5" key="1">
    <citation type="submission" date="2021-12" db="EMBL/GenBank/DDBJ databases">
        <title>Discovery of the Pendulisporaceae a myxobacterial family with distinct sporulation behavior and unique specialized metabolism.</title>
        <authorList>
            <person name="Garcia R."/>
            <person name="Popoff A."/>
            <person name="Bader C.D."/>
            <person name="Loehr J."/>
            <person name="Walesch S."/>
            <person name="Walt C."/>
            <person name="Boldt J."/>
            <person name="Bunk B."/>
            <person name="Haeckl F.J.F.P.J."/>
            <person name="Gunesch A.P."/>
            <person name="Birkelbach J."/>
            <person name="Nuebel U."/>
            <person name="Pietschmann T."/>
            <person name="Bach T."/>
            <person name="Mueller R."/>
        </authorList>
    </citation>
    <scope>NUCLEOTIDE SEQUENCE [LARGE SCALE GENOMIC DNA]</scope>
    <source>
        <strain evidence="4 5">MSr11954</strain>
    </source>
</reference>
<evidence type="ECO:0000256" key="2">
    <source>
        <dbReference type="SAM" id="Phobius"/>
    </source>
</evidence>
<dbReference type="RefSeq" id="WP_394824515.1">
    <property type="nucleotide sequence ID" value="NZ_CP089984.1"/>
</dbReference>